<evidence type="ECO:0000313" key="2">
    <source>
        <dbReference type="Proteomes" id="UP001238603"/>
    </source>
</evidence>
<evidence type="ECO:0000313" key="1">
    <source>
        <dbReference type="EMBL" id="MDL5031071.1"/>
    </source>
</evidence>
<protein>
    <submittedName>
        <fullName evidence="1">Uncharacterized protein</fullName>
    </submittedName>
</protein>
<dbReference type="Proteomes" id="UP001238603">
    <property type="component" value="Unassembled WGS sequence"/>
</dbReference>
<comment type="caution">
    <text evidence="1">The sequence shown here is derived from an EMBL/GenBank/DDBJ whole genome shotgun (WGS) entry which is preliminary data.</text>
</comment>
<reference evidence="1 2" key="1">
    <citation type="submission" date="2023-06" db="EMBL/GenBank/DDBJ databases">
        <title>Pelomonas sp. APW6 16S ribosomal RNA gene genome sequencing and assembly.</title>
        <authorList>
            <person name="Woo H."/>
        </authorList>
    </citation>
    <scope>NUCLEOTIDE SEQUENCE [LARGE SCALE GENOMIC DNA]</scope>
    <source>
        <strain evidence="1 2">APW6</strain>
    </source>
</reference>
<sequence length="211" mass="22655">MLGSLCVGSYGLLLTPPGDWRSTAAGVRGPLPALPGETPQISAQRQQALELLHRHCDPVMQDADAMNRDEVRLPLRSQPPHFVKDLQAQLAARSYLEIGTTLISGRATPIAYFDGAPWGGVGPEAFVLAVHLATWMDPQPVGRMAAQLDVAIHCLRHGRCTADEVTLHALGDDTRPSPETLARARALAPRLFAAMQAGRVDPFLPPSAPKP</sequence>
<proteinExistence type="predicted"/>
<gene>
    <name evidence="1" type="ORF">QRD43_04050</name>
</gene>
<keyword evidence="2" id="KW-1185">Reference proteome</keyword>
<organism evidence="1 2">
    <name type="scientific">Roseateles subflavus</name>
    <dbReference type="NCBI Taxonomy" id="3053353"/>
    <lineage>
        <taxon>Bacteria</taxon>
        <taxon>Pseudomonadati</taxon>
        <taxon>Pseudomonadota</taxon>
        <taxon>Betaproteobacteria</taxon>
        <taxon>Burkholderiales</taxon>
        <taxon>Sphaerotilaceae</taxon>
        <taxon>Roseateles</taxon>
    </lineage>
</organism>
<dbReference type="EMBL" id="JASVDS010000001">
    <property type="protein sequence ID" value="MDL5031071.1"/>
    <property type="molecule type" value="Genomic_DNA"/>
</dbReference>
<accession>A0ABT7LDY8</accession>
<name>A0ABT7LDY8_9BURK</name>
<dbReference type="RefSeq" id="WP_285981191.1">
    <property type="nucleotide sequence ID" value="NZ_JASVDS010000001.1"/>
</dbReference>